<dbReference type="Pfam" id="PF01048">
    <property type="entry name" value="PNP_UDP_1"/>
    <property type="match status" value="1"/>
</dbReference>
<dbReference type="InterPro" id="IPR002110">
    <property type="entry name" value="Ankyrin_rpt"/>
</dbReference>
<feature type="repeat" description="ANK" evidence="2">
    <location>
        <begin position="932"/>
        <end position="964"/>
    </location>
</feature>
<keyword evidence="1" id="KW-0677">Repeat</keyword>
<dbReference type="Proteomes" id="UP001152533">
    <property type="component" value="Unassembled WGS sequence"/>
</dbReference>
<proteinExistence type="predicted"/>
<dbReference type="SUPFAM" id="SSF52540">
    <property type="entry name" value="P-loop containing nucleoside triphosphate hydrolases"/>
    <property type="match status" value="1"/>
</dbReference>
<dbReference type="EMBL" id="CAMGZC010001300">
    <property type="protein sequence ID" value="CAI0652281.1"/>
    <property type="molecule type" value="Genomic_DNA"/>
</dbReference>
<evidence type="ECO:0000313" key="6">
    <source>
        <dbReference type="EMBL" id="CAI0652281.1"/>
    </source>
</evidence>
<dbReference type="InterPro" id="IPR035994">
    <property type="entry name" value="Nucleoside_phosphorylase_sf"/>
</dbReference>
<keyword evidence="2" id="KW-0040">ANK repeat</keyword>
<dbReference type="PROSITE" id="PS50088">
    <property type="entry name" value="ANK_REPEAT"/>
    <property type="match status" value="3"/>
</dbReference>
<evidence type="ECO:0000259" key="4">
    <source>
        <dbReference type="Pfam" id="PF01048"/>
    </source>
</evidence>
<evidence type="ECO:0008006" key="8">
    <source>
        <dbReference type="Google" id="ProtNLM"/>
    </source>
</evidence>
<dbReference type="GO" id="GO:0003824">
    <property type="term" value="F:catalytic activity"/>
    <property type="evidence" value="ECO:0007669"/>
    <property type="project" value="InterPro"/>
</dbReference>
<dbReference type="PROSITE" id="PS50297">
    <property type="entry name" value="ANK_REP_REGION"/>
    <property type="match status" value="3"/>
</dbReference>
<feature type="repeat" description="ANK" evidence="2">
    <location>
        <begin position="899"/>
        <end position="931"/>
    </location>
</feature>
<organism evidence="6 7">
    <name type="scientific">Colletotrichum noveboracense</name>
    <dbReference type="NCBI Taxonomy" id="2664923"/>
    <lineage>
        <taxon>Eukaryota</taxon>
        <taxon>Fungi</taxon>
        <taxon>Dikarya</taxon>
        <taxon>Ascomycota</taxon>
        <taxon>Pezizomycotina</taxon>
        <taxon>Sordariomycetes</taxon>
        <taxon>Hypocreomycetidae</taxon>
        <taxon>Glomerellales</taxon>
        <taxon>Glomerellaceae</taxon>
        <taxon>Colletotrichum</taxon>
        <taxon>Colletotrichum gloeosporioides species complex</taxon>
    </lineage>
</organism>
<dbReference type="AlphaFoldDB" id="A0A9W4S3H4"/>
<feature type="region of interest" description="Disordered" evidence="3">
    <location>
        <begin position="340"/>
        <end position="359"/>
    </location>
</feature>
<dbReference type="SMART" id="SM00248">
    <property type="entry name" value="ANK"/>
    <property type="match status" value="4"/>
</dbReference>
<dbReference type="PANTHER" id="PTHR46082:SF11">
    <property type="entry name" value="AAA+ ATPASE DOMAIN-CONTAINING PROTEIN-RELATED"/>
    <property type="match status" value="1"/>
</dbReference>
<dbReference type="Pfam" id="PF12796">
    <property type="entry name" value="Ank_2"/>
    <property type="match status" value="1"/>
</dbReference>
<dbReference type="PRINTS" id="PR01415">
    <property type="entry name" value="ANKYRIN"/>
</dbReference>
<dbReference type="Pfam" id="PF24883">
    <property type="entry name" value="NPHP3_N"/>
    <property type="match status" value="1"/>
</dbReference>
<accession>A0A9W4S3H4</accession>
<evidence type="ECO:0000259" key="5">
    <source>
        <dbReference type="Pfam" id="PF24883"/>
    </source>
</evidence>
<feature type="domain" description="Nephrocystin 3-like N-terminal" evidence="5">
    <location>
        <begin position="388"/>
        <end position="530"/>
    </location>
</feature>
<evidence type="ECO:0000256" key="2">
    <source>
        <dbReference type="PROSITE-ProRule" id="PRU00023"/>
    </source>
</evidence>
<evidence type="ECO:0000256" key="1">
    <source>
        <dbReference type="ARBA" id="ARBA00022737"/>
    </source>
</evidence>
<comment type="caution">
    <text evidence="6">The sequence shown here is derived from an EMBL/GenBank/DDBJ whole genome shotgun (WGS) entry which is preliminary data.</text>
</comment>
<feature type="domain" description="Nucleoside phosphorylase" evidence="4">
    <location>
        <begin position="49"/>
        <end position="323"/>
    </location>
</feature>
<feature type="compositionally biased region" description="Polar residues" evidence="3">
    <location>
        <begin position="344"/>
        <end position="358"/>
    </location>
</feature>
<feature type="repeat" description="ANK" evidence="2">
    <location>
        <begin position="965"/>
        <end position="997"/>
    </location>
</feature>
<dbReference type="InterPro" id="IPR000845">
    <property type="entry name" value="Nucleoside_phosphorylase_d"/>
</dbReference>
<protein>
    <recommendedName>
        <fullName evidence="8">Nucleoside phosphorylase domain-containing protein</fullName>
    </recommendedName>
</protein>
<feature type="region of interest" description="Disordered" evidence="3">
    <location>
        <begin position="1"/>
        <end position="24"/>
    </location>
</feature>
<dbReference type="Gene3D" id="1.25.40.20">
    <property type="entry name" value="Ankyrin repeat-containing domain"/>
    <property type="match status" value="1"/>
</dbReference>
<reference evidence="6" key="1">
    <citation type="submission" date="2022-08" db="EMBL/GenBank/DDBJ databases">
        <authorList>
            <person name="Giroux E."/>
            <person name="Giroux E."/>
        </authorList>
    </citation>
    <scope>NUCLEOTIDE SEQUENCE</scope>
    <source>
        <strain evidence="6">H1091258</strain>
    </source>
</reference>
<name>A0A9W4S3H4_9PEZI</name>
<keyword evidence="7" id="KW-1185">Reference proteome</keyword>
<evidence type="ECO:0000313" key="7">
    <source>
        <dbReference type="Proteomes" id="UP001152533"/>
    </source>
</evidence>
<dbReference type="Gene3D" id="3.40.50.1580">
    <property type="entry name" value="Nucleoside phosphorylase domain"/>
    <property type="match status" value="1"/>
</dbReference>
<dbReference type="SUPFAM" id="SSF53167">
    <property type="entry name" value="Purine and uridine phosphorylases"/>
    <property type="match status" value="1"/>
</dbReference>
<dbReference type="GO" id="GO:0009116">
    <property type="term" value="P:nucleoside metabolic process"/>
    <property type="evidence" value="ECO:0007669"/>
    <property type="project" value="InterPro"/>
</dbReference>
<dbReference type="InterPro" id="IPR036770">
    <property type="entry name" value="Ankyrin_rpt-contain_sf"/>
</dbReference>
<evidence type="ECO:0000256" key="3">
    <source>
        <dbReference type="SAM" id="MobiDB-lite"/>
    </source>
</evidence>
<gene>
    <name evidence="6" type="ORF">CGXH109_LOCUS115458</name>
</gene>
<dbReference type="InterPro" id="IPR027417">
    <property type="entry name" value="P-loop_NTPase"/>
</dbReference>
<sequence length="998" mass="111193">MSSKRPYEDEEREDAGHPKRPRAVYFAPDDDSGIRYDARSSLTHNDYTIAWICALSLELVTSRAMLDEEHQLLAIQPGDDNVYVLGRIGQHNVVMVCLPGQYGTNNAAVVATNLKRTFPRIRATLMVGIGGGCPSQADLSLGDVVVGTRVMQYDMGKVIVGGCFQETAVPKTPAPLLNAAVSTLRSLHSQHNSSSRMASLLQSRLSDLRRPVQPDQLFQAFYEHPPGALTCDSCDLENLQRRGLRLSDEPKIHYGVIASGNRVMKDGKTRDDIAKRLSALCFEMEAAGMMDNLQCLPIRGICDYADSHKSKEWQSYAAATAAAYARELVEALPHSPRQLGPDTIYSSTAGETDTTSYASERRERLLASLTFSQIDTRKTNIGTAHATTCRWLLQHADYRDWLDPEMQSQNHGFLWMRGMAGAGKSTMMKFLFLETKKKHNTPTASFFFHVQGAYLEKSITGMYRSILLQLLKLFPDRQSVLDDTDIIPWSQQDCPNLNVLKELLRGAVIALSQHSFTCFINAPNECDEQEVGDMGVLLTLEDQRGHTEDLTKYVKNRLNVRNPTLLAELQTKILDKAGGIFMWIVLVVEILNKETNHSALALRKKISEIPSELSNLFRSIIKRDEERQEWLLLCVLWVLCAKRPLGPEEFRHALWAGLLETDEVDRELPNDTDDDAVSLVTSSSKGLVEVTKSKEPKVQFIHQSVPDFLVKEKGLQDLWPDLGFDWEGRSHERLRLCCDTYLSHPEVQTFLSGPKDGDKPVAMAEKYSFLQYASQQILHHANIAALAAPQDDFLSHFFASGGIGVINLFERRKTRAYSAYATPLYIFADQGLENLVHIQMRKESPIYAPKETYGYPLFAALANGHTGTVAALLGLSSIICNGVSIMEGLKYRKDLSEYKGRTPLSWAAQEGRPSIVQALIQGGADTDEADRKGSRPLLRASQKGHEAVTRLLIEKGADVNTTDKDGWTALILALQKGHEAVAQLLIEKGADTNETDVK</sequence>
<dbReference type="InterPro" id="IPR053137">
    <property type="entry name" value="NLR-like"/>
</dbReference>
<dbReference type="PANTHER" id="PTHR46082">
    <property type="entry name" value="ATP/GTP-BINDING PROTEIN-RELATED"/>
    <property type="match status" value="1"/>
</dbReference>
<dbReference type="InterPro" id="IPR056884">
    <property type="entry name" value="NPHP3-like_N"/>
</dbReference>
<dbReference type="SUPFAM" id="SSF48403">
    <property type="entry name" value="Ankyrin repeat"/>
    <property type="match status" value="1"/>
</dbReference>